<dbReference type="PANTHER" id="PTHR11461:SF211">
    <property type="entry name" value="GH10112P-RELATED"/>
    <property type="match status" value="1"/>
</dbReference>
<dbReference type="SUPFAM" id="SSF56574">
    <property type="entry name" value="Serpins"/>
    <property type="match status" value="1"/>
</dbReference>
<dbReference type="InterPro" id="IPR042178">
    <property type="entry name" value="Serpin_sf_1"/>
</dbReference>
<evidence type="ECO:0000313" key="4">
    <source>
        <dbReference type="EMBL" id="CAK8674757.1"/>
    </source>
</evidence>
<dbReference type="Gene3D" id="3.30.497.10">
    <property type="entry name" value="Antithrombin, subunit I, domain 2"/>
    <property type="match status" value="1"/>
</dbReference>
<sequence>MCYSILHLSVMMTEFPVTSNNFAFNIYQTLVNDNNENVFLSPQSVSMTMAMVLLGADDNTAVELKRGLGYEGMSTSTLHQNNHEILKKMSNMKSSVLLEIANKLFPEISYTMKEKFLESCQTFYASEIEGKDFKQEPDQARLEINQWVDDKTHGKIKDLLPAGSVNGLTRLVLANAVYFKGNWMKKFEENQTMETDFHVNESKSVKVNMMSQKEKFNISYDSELKVQVLELPYQGNEISMILLVPSERFGLSKVEEKLTSEKLDSLTSTFSKEEVIIALPRMKLEQQYDLIPTLKKMGIRDVFDESMSKLQSMSDVPNLFVSAVMHKAFIEVNEEGTTAAAATAAGVSFMSLPPQVICDHPFMFLIRHNPSRNVLFVGRLMSP</sequence>
<evidence type="ECO:0000259" key="3">
    <source>
        <dbReference type="SMART" id="SM00093"/>
    </source>
</evidence>
<dbReference type="Proteomes" id="UP001642483">
    <property type="component" value="Unassembled WGS sequence"/>
</dbReference>
<dbReference type="InterPro" id="IPR023795">
    <property type="entry name" value="Serpin_CS"/>
</dbReference>
<feature type="domain" description="Serpin" evidence="3">
    <location>
        <begin position="24"/>
        <end position="383"/>
    </location>
</feature>
<proteinExistence type="inferred from homology"/>
<comment type="caution">
    <text evidence="4">The sequence shown here is derived from an EMBL/GenBank/DDBJ whole genome shotgun (WGS) entry which is preliminary data.</text>
</comment>
<gene>
    <name evidence="4" type="ORF">CVLEPA_LOCUS4424</name>
</gene>
<keyword evidence="5" id="KW-1185">Reference proteome</keyword>
<dbReference type="Gene3D" id="2.30.39.10">
    <property type="entry name" value="Alpha-1-antitrypsin, domain 1"/>
    <property type="match status" value="1"/>
</dbReference>
<dbReference type="InterPro" id="IPR042185">
    <property type="entry name" value="Serpin_sf_2"/>
</dbReference>
<dbReference type="InterPro" id="IPR000215">
    <property type="entry name" value="Serpin_fam"/>
</dbReference>
<accession>A0ABP0F4Y1</accession>
<protein>
    <recommendedName>
        <fullName evidence="3">Serpin domain-containing protein</fullName>
    </recommendedName>
</protein>
<evidence type="ECO:0000256" key="1">
    <source>
        <dbReference type="ARBA" id="ARBA00009500"/>
    </source>
</evidence>
<name>A0ABP0F4Y1_CLALP</name>
<dbReference type="InterPro" id="IPR036186">
    <property type="entry name" value="Serpin_sf"/>
</dbReference>
<dbReference type="PANTHER" id="PTHR11461">
    <property type="entry name" value="SERINE PROTEASE INHIBITOR, SERPIN"/>
    <property type="match status" value="1"/>
</dbReference>
<dbReference type="EMBL" id="CAWYQH010000013">
    <property type="protein sequence ID" value="CAK8674757.1"/>
    <property type="molecule type" value="Genomic_DNA"/>
</dbReference>
<dbReference type="SMART" id="SM00093">
    <property type="entry name" value="SERPIN"/>
    <property type="match status" value="1"/>
</dbReference>
<reference evidence="4 5" key="1">
    <citation type="submission" date="2024-02" db="EMBL/GenBank/DDBJ databases">
        <authorList>
            <person name="Daric V."/>
            <person name="Darras S."/>
        </authorList>
    </citation>
    <scope>NUCLEOTIDE SEQUENCE [LARGE SCALE GENOMIC DNA]</scope>
</reference>
<comment type="similarity">
    <text evidence="1 2">Belongs to the serpin family.</text>
</comment>
<organism evidence="4 5">
    <name type="scientific">Clavelina lepadiformis</name>
    <name type="common">Light-bulb sea squirt</name>
    <name type="synonym">Ascidia lepadiformis</name>
    <dbReference type="NCBI Taxonomy" id="159417"/>
    <lineage>
        <taxon>Eukaryota</taxon>
        <taxon>Metazoa</taxon>
        <taxon>Chordata</taxon>
        <taxon>Tunicata</taxon>
        <taxon>Ascidiacea</taxon>
        <taxon>Aplousobranchia</taxon>
        <taxon>Clavelinidae</taxon>
        <taxon>Clavelina</taxon>
    </lineage>
</organism>
<dbReference type="PROSITE" id="PS00284">
    <property type="entry name" value="SERPIN"/>
    <property type="match status" value="1"/>
</dbReference>
<evidence type="ECO:0000313" key="5">
    <source>
        <dbReference type="Proteomes" id="UP001642483"/>
    </source>
</evidence>
<dbReference type="InterPro" id="IPR023796">
    <property type="entry name" value="Serpin_dom"/>
</dbReference>
<evidence type="ECO:0000256" key="2">
    <source>
        <dbReference type="RuleBase" id="RU000411"/>
    </source>
</evidence>
<dbReference type="Pfam" id="PF00079">
    <property type="entry name" value="Serpin"/>
    <property type="match status" value="1"/>
</dbReference>